<feature type="region of interest" description="Disordered" evidence="1">
    <location>
        <begin position="237"/>
        <end position="257"/>
    </location>
</feature>
<accession>A0A3Q1FPQ6</accession>
<protein>
    <submittedName>
        <fullName evidence="2">Uncharacterized protein</fullName>
    </submittedName>
</protein>
<proteinExistence type="predicted"/>
<dbReference type="GeneTree" id="ENSGT00940000178861"/>
<dbReference type="Proteomes" id="UP000257200">
    <property type="component" value="Unplaced"/>
</dbReference>
<dbReference type="InParanoid" id="A0A3Q1FPQ6"/>
<feature type="region of interest" description="Disordered" evidence="1">
    <location>
        <begin position="116"/>
        <end position="137"/>
    </location>
</feature>
<evidence type="ECO:0000256" key="1">
    <source>
        <dbReference type="SAM" id="MobiDB-lite"/>
    </source>
</evidence>
<sequence>MRPIVPRAPEIRGCGSSVKPYLYKSFKSLRAVAKAESKDNCLFPLTALSWFRLRNASGQTAADLAHAHGFHDCFCFISNAQKHLQQLHGNENGAPCGQGLFSRKRQLNVVEAGLMKKPRRAEGKKIPSDGMEQSADAASSSSFSVAVKTVQQINMLKLERSKSICYSLHPPSSSPVQHPSSRPQRSSAEMCGSLHLTNSPGSCSSAQPACWGPLGADCGDFLRYGHYHGFGDTAEELSDDGSIQTEHRSKQYNTSIQ</sequence>
<feature type="compositionally biased region" description="Low complexity" evidence="1">
    <location>
        <begin position="168"/>
        <end position="187"/>
    </location>
</feature>
<reference evidence="2" key="1">
    <citation type="submission" date="2025-08" db="UniProtKB">
        <authorList>
            <consortium name="Ensembl"/>
        </authorList>
    </citation>
    <scope>IDENTIFICATION</scope>
</reference>
<dbReference type="AlphaFoldDB" id="A0A3Q1FPQ6"/>
<evidence type="ECO:0000313" key="3">
    <source>
        <dbReference type="Proteomes" id="UP000257200"/>
    </source>
</evidence>
<organism evidence="2 3">
    <name type="scientific">Acanthochromis polyacanthus</name>
    <name type="common">spiny chromis</name>
    <dbReference type="NCBI Taxonomy" id="80966"/>
    <lineage>
        <taxon>Eukaryota</taxon>
        <taxon>Metazoa</taxon>
        <taxon>Chordata</taxon>
        <taxon>Craniata</taxon>
        <taxon>Vertebrata</taxon>
        <taxon>Euteleostomi</taxon>
        <taxon>Actinopterygii</taxon>
        <taxon>Neopterygii</taxon>
        <taxon>Teleostei</taxon>
        <taxon>Neoteleostei</taxon>
        <taxon>Acanthomorphata</taxon>
        <taxon>Ovalentaria</taxon>
        <taxon>Pomacentridae</taxon>
        <taxon>Acanthochromis</taxon>
    </lineage>
</organism>
<evidence type="ECO:0000313" key="2">
    <source>
        <dbReference type="Ensembl" id="ENSAPOP00000017617.1"/>
    </source>
</evidence>
<keyword evidence="3" id="KW-1185">Reference proteome</keyword>
<feature type="region of interest" description="Disordered" evidence="1">
    <location>
        <begin position="168"/>
        <end position="188"/>
    </location>
</feature>
<name>A0A3Q1FPQ6_9TELE</name>
<dbReference type="STRING" id="80966.ENSAPOP00000017617"/>
<reference evidence="2" key="2">
    <citation type="submission" date="2025-09" db="UniProtKB">
        <authorList>
            <consortium name="Ensembl"/>
        </authorList>
    </citation>
    <scope>IDENTIFICATION</scope>
</reference>
<dbReference type="Ensembl" id="ENSAPOT00000026953.1">
    <property type="protein sequence ID" value="ENSAPOP00000017617.1"/>
    <property type="gene ID" value="ENSAPOG00000020859.1"/>
</dbReference>